<dbReference type="InterPro" id="IPR027417">
    <property type="entry name" value="P-loop_NTPase"/>
</dbReference>
<dbReference type="PANTHER" id="PTHR12896">
    <property type="entry name" value="PAX6 NEIGHBOR PROTEIN PAXNEB"/>
    <property type="match status" value="1"/>
</dbReference>
<name>A0A835VB31_VANPL</name>
<dbReference type="GO" id="GO:0008023">
    <property type="term" value="C:transcription elongation factor complex"/>
    <property type="evidence" value="ECO:0007669"/>
    <property type="project" value="TreeGrafter"/>
</dbReference>
<evidence type="ECO:0000256" key="6">
    <source>
        <dbReference type="ARBA" id="ARBA00022490"/>
    </source>
</evidence>
<reference evidence="9 10" key="1">
    <citation type="journal article" date="2020" name="Nat. Food">
        <title>A phased Vanilla planifolia genome enables genetic improvement of flavour and production.</title>
        <authorList>
            <person name="Hasing T."/>
            <person name="Tang H."/>
            <person name="Brym M."/>
            <person name="Khazi F."/>
            <person name="Huang T."/>
            <person name="Chambers A.H."/>
        </authorList>
    </citation>
    <scope>NUCLEOTIDE SEQUENCE [LARGE SCALE GENOMIC DNA]</scope>
    <source>
        <tissue evidence="9">Leaf</tissue>
    </source>
</reference>
<sequence>MAAMRSAHQSSFSRNQKATVSILPPGVKLGSGSAAFVSSGIPDLDKILGGGFLLGSVVIVLEDADAPHHLLLLRNFMAQGVVHRQPLLFASPADEPRGFLGTLPAPIVDSKDERRRDAGRDRAEHGQGLRIAWQYKKYFGEEQGPEDRNRDVEQEFSSNFDLRNSLERRMLATKSIDCVSIKDCLDLATLQEHCSSFLSKISGLGLAGRIAIQSLCAPQCRFSDWDMVCFVRFLRAMLRSSSAIAMISFPSSLIQPSFSKRLQHLADTLLSVRAIPDDDKDMAKLLTGYQDMIGLLHVHKVARINTQVPFILEASTFSLKLHRRRTLVLEKLNQAPVDGSSGSSDGTLSSCSGIKGSSLHF</sequence>
<organism evidence="9 10">
    <name type="scientific">Vanilla planifolia</name>
    <name type="common">Vanilla</name>
    <dbReference type="NCBI Taxonomy" id="51239"/>
    <lineage>
        <taxon>Eukaryota</taxon>
        <taxon>Viridiplantae</taxon>
        <taxon>Streptophyta</taxon>
        <taxon>Embryophyta</taxon>
        <taxon>Tracheophyta</taxon>
        <taxon>Spermatophyta</taxon>
        <taxon>Magnoliopsida</taxon>
        <taxon>Liliopsida</taxon>
        <taxon>Asparagales</taxon>
        <taxon>Orchidaceae</taxon>
        <taxon>Vanilloideae</taxon>
        <taxon>Vanilleae</taxon>
        <taxon>Vanilla</taxon>
    </lineage>
</organism>
<dbReference type="Gene3D" id="3.40.50.300">
    <property type="entry name" value="P-loop containing nucleotide triphosphate hydrolases"/>
    <property type="match status" value="1"/>
</dbReference>
<evidence type="ECO:0000256" key="4">
    <source>
        <dbReference type="ARBA" id="ARBA00007573"/>
    </source>
</evidence>
<comment type="similarity">
    <text evidence="4">Belongs to the ELP4 family.</text>
</comment>
<dbReference type="AlphaFoldDB" id="A0A835VB31"/>
<comment type="caution">
    <text evidence="9">The sequence shown here is derived from an EMBL/GenBank/DDBJ whole genome shotgun (WGS) entry which is preliminary data.</text>
</comment>
<dbReference type="CDD" id="cd19494">
    <property type="entry name" value="Elp4"/>
    <property type="match status" value="1"/>
</dbReference>
<dbReference type="Proteomes" id="UP000639772">
    <property type="component" value="Chromosome 3"/>
</dbReference>
<evidence type="ECO:0000313" key="9">
    <source>
        <dbReference type="EMBL" id="KAG0490988.1"/>
    </source>
</evidence>
<dbReference type="EMBL" id="JADCNM010000003">
    <property type="protein sequence ID" value="KAG0490988.1"/>
    <property type="molecule type" value="Genomic_DNA"/>
</dbReference>
<evidence type="ECO:0000256" key="7">
    <source>
        <dbReference type="ARBA" id="ARBA00022694"/>
    </source>
</evidence>
<dbReference type="GO" id="GO:0002098">
    <property type="term" value="P:tRNA wobble uridine modification"/>
    <property type="evidence" value="ECO:0007669"/>
    <property type="project" value="InterPro"/>
</dbReference>
<comment type="pathway">
    <text evidence="3">tRNA modification; 5-methoxycarbonylmethyl-2-thiouridine-tRNA biosynthesis.</text>
</comment>
<keyword evidence="7" id="KW-0819">tRNA processing</keyword>
<proteinExistence type="inferred from homology"/>
<dbReference type="OrthoDB" id="289162at2759"/>
<dbReference type="InterPro" id="IPR008728">
    <property type="entry name" value="Elongator_complex_protein_4"/>
</dbReference>
<keyword evidence="6" id="KW-0963">Cytoplasm</keyword>
<dbReference type="GO" id="GO:0005737">
    <property type="term" value="C:cytoplasm"/>
    <property type="evidence" value="ECO:0007669"/>
    <property type="project" value="UniProtKB-SubCell"/>
</dbReference>
<evidence type="ECO:0000256" key="8">
    <source>
        <dbReference type="ARBA" id="ARBA00023242"/>
    </source>
</evidence>
<evidence type="ECO:0000256" key="3">
    <source>
        <dbReference type="ARBA" id="ARBA00005043"/>
    </source>
</evidence>
<comment type="subcellular location">
    <subcellularLocation>
        <location evidence="2">Cytoplasm</location>
    </subcellularLocation>
    <subcellularLocation>
        <location evidence="1">Nucleus</location>
    </subcellularLocation>
</comment>
<evidence type="ECO:0000256" key="2">
    <source>
        <dbReference type="ARBA" id="ARBA00004496"/>
    </source>
</evidence>
<evidence type="ECO:0000256" key="5">
    <source>
        <dbReference type="ARBA" id="ARBA00020265"/>
    </source>
</evidence>
<dbReference type="Pfam" id="PF05625">
    <property type="entry name" value="PAXNEB"/>
    <property type="match status" value="1"/>
</dbReference>
<dbReference type="UniPathway" id="UPA00988"/>
<keyword evidence="8" id="KW-0539">Nucleus</keyword>
<dbReference type="PANTHER" id="PTHR12896:SF1">
    <property type="entry name" value="ELONGATOR COMPLEX PROTEIN 4"/>
    <property type="match status" value="1"/>
</dbReference>
<protein>
    <recommendedName>
        <fullName evidence="5">Elongator complex protein 4</fullName>
    </recommendedName>
</protein>
<evidence type="ECO:0000256" key="1">
    <source>
        <dbReference type="ARBA" id="ARBA00004123"/>
    </source>
</evidence>
<evidence type="ECO:0000313" key="10">
    <source>
        <dbReference type="Proteomes" id="UP000639772"/>
    </source>
</evidence>
<dbReference type="GO" id="GO:0033588">
    <property type="term" value="C:elongator holoenzyme complex"/>
    <property type="evidence" value="ECO:0007669"/>
    <property type="project" value="InterPro"/>
</dbReference>
<gene>
    <name evidence="9" type="ORF">HPP92_007851</name>
</gene>
<accession>A0A835VB31</accession>